<gene>
    <name evidence="3" type="ORF">A3B51_00620</name>
</gene>
<feature type="domain" description="Glycosyl transferase family 1" evidence="1">
    <location>
        <begin position="174"/>
        <end position="331"/>
    </location>
</feature>
<dbReference type="SUPFAM" id="SSF53756">
    <property type="entry name" value="UDP-Glycosyltransferase/glycogen phosphorylase"/>
    <property type="match status" value="1"/>
</dbReference>
<feature type="domain" description="Glycosyltransferase subfamily 4-like N-terminal" evidence="2">
    <location>
        <begin position="14"/>
        <end position="171"/>
    </location>
</feature>
<dbReference type="InterPro" id="IPR001296">
    <property type="entry name" value="Glyco_trans_1"/>
</dbReference>
<dbReference type="Pfam" id="PF13439">
    <property type="entry name" value="Glyco_transf_4"/>
    <property type="match status" value="1"/>
</dbReference>
<name>A0A1F5HHY0_9BACT</name>
<accession>A0A1F5HHY0</accession>
<evidence type="ECO:0000259" key="1">
    <source>
        <dbReference type="Pfam" id="PF00534"/>
    </source>
</evidence>
<dbReference type="AlphaFoldDB" id="A0A1F5HHY0"/>
<dbReference type="Gene3D" id="3.40.50.2000">
    <property type="entry name" value="Glycogen Phosphorylase B"/>
    <property type="match status" value="2"/>
</dbReference>
<dbReference type="PANTHER" id="PTHR45947">
    <property type="entry name" value="SULFOQUINOVOSYL TRANSFERASE SQD2"/>
    <property type="match status" value="1"/>
</dbReference>
<evidence type="ECO:0008006" key="5">
    <source>
        <dbReference type="Google" id="ProtNLM"/>
    </source>
</evidence>
<evidence type="ECO:0000313" key="4">
    <source>
        <dbReference type="Proteomes" id="UP000176780"/>
    </source>
</evidence>
<reference evidence="3 4" key="1">
    <citation type="journal article" date="2016" name="Nat. Commun.">
        <title>Thousands of microbial genomes shed light on interconnected biogeochemical processes in an aquifer system.</title>
        <authorList>
            <person name="Anantharaman K."/>
            <person name="Brown C.T."/>
            <person name="Hug L.A."/>
            <person name="Sharon I."/>
            <person name="Castelle C.J."/>
            <person name="Probst A.J."/>
            <person name="Thomas B.C."/>
            <person name="Singh A."/>
            <person name="Wilkins M.J."/>
            <person name="Karaoz U."/>
            <person name="Brodie E.L."/>
            <person name="Williams K.H."/>
            <person name="Hubbard S.S."/>
            <person name="Banfield J.F."/>
        </authorList>
    </citation>
    <scope>NUCLEOTIDE SEQUENCE [LARGE SCALE GENOMIC DNA]</scope>
</reference>
<comment type="caution">
    <text evidence="3">The sequence shown here is derived from an EMBL/GenBank/DDBJ whole genome shotgun (WGS) entry which is preliminary data.</text>
</comment>
<dbReference type="Pfam" id="PF00534">
    <property type="entry name" value="Glycos_transf_1"/>
    <property type="match status" value="1"/>
</dbReference>
<dbReference type="PANTHER" id="PTHR45947:SF3">
    <property type="entry name" value="SULFOQUINOVOSYL TRANSFERASE SQD2"/>
    <property type="match status" value="1"/>
</dbReference>
<sequence length="364" mass="40804">MRIAVIIDTWFPFMGGGQINAWEISNRIARSGAKVDIITRNNGKDNLKGLKNLQVYKLGSKSNPNDSFSKATFLVRSFFFAFGKNYDLIHAHAFLPGITAKLLMLTKNIPAVLTVHGTSINTQLNNFFSRALEKFILTQIRYSSQISVSQDFLKFKNINKRINYIPNGVNIKLFDKQAGSESKTPTLIFVGRLHPQKNLKNLIAAIKIVQKKIPNIKLLIIGAGELKASLQNQVRELKLKNNVKFLGQKTGNDLIKLYKSSQVFILPSIYEGQPISLLEAWAAKLAVIVSKTGDCQYMVKDGKNGYHIKSPDDASEIADVIQKAFSNKNLENLGIAGYNLVKKSFSWEKSAEQILNMYEQIAYN</sequence>
<organism evidence="3 4">
    <name type="scientific">Candidatus Curtissbacteria bacterium RIFCSPLOWO2_01_FULL_41_18</name>
    <dbReference type="NCBI Taxonomy" id="1797727"/>
    <lineage>
        <taxon>Bacteria</taxon>
        <taxon>Candidatus Curtissiibacteriota</taxon>
    </lineage>
</organism>
<dbReference type="CDD" id="cd03801">
    <property type="entry name" value="GT4_PimA-like"/>
    <property type="match status" value="1"/>
</dbReference>
<dbReference type="STRING" id="1797727.A3B51_00620"/>
<dbReference type="GO" id="GO:0016757">
    <property type="term" value="F:glycosyltransferase activity"/>
    <property type="evidence" value="ECO:0007669"/>
    <property type="project" value="InterPro"/>
</dbReference>
<proteinExistence type="predicted"/>
<dbReference type="Proteomes" id="UP000176780">
    <property type="component" value="Unassembled WGS sequence"/>
</dbReference>
<protein>
    <recommendedName>
        <fullName evidence="5">Glycosyl transferase family 1</fullName>
    </recommendedName>
</protein>
<evidence type="ECO:0000259" key="2">
    <source>
        <dbReference type="Pfam" id="PF13439"/>
    </source>
</evidence>
<evidence type="ECO:0000313" key="3">
    <source>
        <dbReference type="EMBL" id="OGE03727.1"/>
    </source>
</evidence>
<dbReference type="InterPro" id="IPR028098">
    <property type="entry name" value="Glyco_trans_4-like_N"/>
</dbReference>
<dbReference type="EMBL" id="MFBQ01000045">
    <property type="protein sequence ID" value="OGE03727.1"/>
    <property type="molecule type" value="Genomic_DNA"/>
</dbReference>
<dbReference type="InterPro" id="IPR050194">
    <property type="entry name" value="Glycosyltransferase_grp1"/>
</dbReference>